<feature type="compositionally biased region" description="Basic and acidic residues" evidence="1">
    <location>
        <begin position="101"/>
        <end position="117"/>
    </location>
</feature>
<evidence type="ECO:0000256" key="1">
    <source>
        <dbReference type="SAM" id="MobiDB-lite"/>
    </source>
</evidence>
<dbReference type="Ensembl" id="ENSMICT00000037889.2">
    <property type="protein sequence ID" value="ENSMICP00000039669.1"/>
    <property type="gene ID" value="ENSMICG00000034048.2"/>
</dbReference>
<feature type="compositionally biased region" description="Basic and acidic residues" evidence="1">
    <location>
        <begin position="62"/>
        <end position="78"/>
    </location>
</feature>
<organism evidence="2 3">
    <name type="scientific">Microcebus murinus</name>
    <name type="common">Gray mouse lemur</name>
    <name type="synonym">Lemur murinus</name>
    <dbReference type="NCBI Taxonomy" id="30608"/>
    <lineage>
        <taxon>Eukaryota</taxon>
        <taxon>Metazoa</taxon>
        <taxon>Chordata</taxon>
        <taxon>Craniata</taxon>
        <taxon>Vertebrata</taxon>
        <taxon>Euteleostomi</taxon>
        <taxon>Mammalia</taxon>
        <taxon>Eutheria</taxon>
        <taxon>Euarchontoglires</taxon>
        <taxon>Primates</taxon>
        <taxon>Strepsirrhini</taxon>
        <taxon>Lemuriformes</taxon>
        <taxon>Cheirogaleidae</taxon>
        <taxon>Microcebus</taxon>
    </lineage>
</organism>
<feature type="region of interest" description="Disordered" evidence="1">
    <location>
        <begin position="62"/>
        <end position="136"/>
    </location>
</feature>
<dbReference type="Proteomes" id="UP000694394">
    <property type="component" value="Chromosome X"/>
</dbReference>
<accession>A0A8C5XR60</accession>
<dbReference type="InterPro" id="IPR035979">
    <property type="entry name" value="RBD_domain_sf"/>
</dbReference>
<dbReference type="GO" id="GO:0003676">
    <property type="term" value="F:nucleic acid binding"/>
    <property type="evidence" value="ECO:0007669"/>
    <property type="project" value="InterPro"/>
</dbReference>
<feature type="compositionally biased region" description="Basic residues" evidence="1">
    <location>
        <begin position="79"/>
        <end position="92"/>
    </location>
</feature>
<dbReference type="SUPFAM" id="SSF54928">
    <property type="entry name" value="RNA-binding domain, RBD"/>
    <property type="match status" value="1"/>
</dbReference>
<reference evidence="2" key="2">
    <citation type="submission" date="2025-08" db="UniProtKB">
        <authorList>
            <consortium name="Ensembl"/>
        </authorList>
    </citation>
    <scope>IDENTIFICATION</scope>
</reference>
<evidence type="ECO:0000313" key="2">
    <source>
        <dbReference type="Ensembl" id="ENSMICP00000039669.1"/>
    </source>
</evidence>
<name>A0A8C5XR60_MICMU</name>
<keyword evidence="3" id="KW-1185">Reference proteome</keyword>
<reference evidence="2" key="1">
    <citation type="submission" date="2016-12" db="EMBL/GenBank/DDBJ databases">
        <title>Mouse lemur reference genome and diversity panel.</title>
        <authorList>
            <person name="Harris R."/>
            <person name="Larsen P."/>
            <person name="Liu Y."/>
            <person name="Hughes D.S."/>
            <person name="Murali S."/>
            <person name="Raveendran M."/>
            <person name="Korchina V."/>
            <person name="Wang M."/>
            <person name="Jhangiani S."/>
            <person name="Bandaranaike D."/>
            <person name="Bellair M."/>
            <person name="Blankenburg K."/>
            <person name="Chao H."/>
            <person name="Dahdouli M."/>
            <person name="Dinh H."/>
            <person name="Doddapaneni H."/>
            <person name="English A."/>
            <person name="Firestine M."/>
            <person name="Gnanaolivu R."/>
            <person name="Gross S."/>
            <person name="Hernandez B."/>
            <person name="Javaid M."/>
            <person name="Jayaseelan J."/>
            <person name="Jones J."/>
            <person name="Khan Z."/>
            <person name="Kovar C."/>
            <person name="Kurapati P."/>
            <person name="Le B."/>
            <person name="Lee S."/>
            <person name="Li M."/>
            <person name="Mathew T."/>
            <person name="Narasimhan A."/>
            <person name="Ngo D."/>
            <person name="Nguyen L."/>
            <person name="Okwuonu G."/>
            <person name="Ongeri F."/>
            <person name="Osuji N."/>
            <person name="Pu L.-L."/>
            <person name="Puazo M."/>
            <person name="Quiroz J."/>
            <person name="Raj R."/>
            <person name="Rajbhandari K."/>
            <person name="Reid J.G."/>
            <person name="Santibanez J."/>
            <person name="Sexton D."/>
            <person name="Skinner E."/>
            <person name="Vee V."/>
            <person name="Weissenberger G."/>
            <person name="Wu Y."/>
            <person name="Xin Y."/>
            <person name="Han Y."/>
            <person name="Campbell C."/>
            <person name="Brown A."/>
            <person name="Sullivan B."/>
            <person name="Shelton J."/>
            <person name="Brown S."/>
            <person name="Dudchenko O."/>
            <person name="Machol I."/>
            <person name="Durand N."/>
            <person name="Shamim M."/>
            <person name="Lieberman A."/>
            <person name="Muzny D.M."/>
            <person name="Richards S."/>
            <person name="Yoder A."/>
            <person name="Worley K.C."/>
            <person name="Rogers J."/>
            <person name="Gibbs R.A."/>
        </authorList>
    </citation>
    <scope>NUCLEOTIDE SEQUENCE [LARGE SCALE GENOMIC DNA]</scope>
</reference>
<reference evidence="2" key="3">
    <citation type="submission" date="2025-09" db="UniProtKB">
        <authorList>
            <consortium name="Ensembl"/>
        </authorList>
    </citation>
    <scope>IDENTIFICATION</scope>
</reference>
<protein>
    <recommendedName>
        <fullName evidence="4">Serine/arginine-rich splicing factor 3</fullName>
    </recommendedName>
</protein>
<dbReference type="AlphaFoldDB" id="A0A8C5XR60"/>
<dbReference type="EMBL" id="ABDC03036554">
    <property type="status" value="NOT_ANNOTATED_CDS"/>
    <property type="molecule type" value="Genomic_DNA"/>
</dbReference>
<dbReference type="GeneTree" id="ENSGT00940000164540"/>
<sequence length="136" mass="16052">MHRDSCPLDCKVYVGNLGNNGNKTELAYGYYGRLRNMWVARNPPSFAFLDGRTLCGCRVKVELSNGEKRSRNRDDYRRRSPPPRRRSPRRRSFSPSQSRSRSKDRTRERSLSQERNHKPSRSFSRSRSQSRSNERK</sequence>
<proteinExistence type="predicted"/>
<evidence type="ECO:0000313" key="3">
    <source>
        <dbReference type="Proteomes" id="UP000694394"/>
    </source>
</evidence>
<evidence type="ECO:0008006" key="4">
    <source>
        <dbReference type="Google" id="ProtNLM"/>
    </source>
</evidence>
<feature type="compositionally biased region" description="Low complexity" evidence="1">
    <location>
        <begin position="121"/>
        <end position="136"/>
    </location>
</feature>